<dbReference type="eggNOG" id="COG0679">
    <property type="taxonomic scope" value="Bacteria"/>
</dbReference>
<gene>
    <name evidence="1" type="ORF">HMPREF0476_1192</name>
</gene>
<sequence length="65" mass="7015">MVAAGLLCTFALFLLAEWFARRFVPNLADKGVFVQGVFRSNLGIAGLALIQNAYGDNVNPTNINT</sequence>
<reference evidence="1 2" key="1">
    <citation type="submission" date="2011-04" db="EMBL/GenBank/DDBJ databases">
        <authorList>
            <person name="Muzny D."/>
            <person name="Qin X."/>
            <person name="Deng J."/>
            <person name="Jiang H."/>
            <person name="Liu Y."/>
            <person name="Qu J."/>
            <person name="Song X.-Z."/>
            <person name="Zhang L."/>
            <person name="Thornton R."/>
            <person name="Coyle M."/>
            <person name="Francisco L."/>
            <person name="Jackson L."/>
            <person name="Javaid M."/>
            <person name="Korchina V."/>
            <person name="Kovar C."/>
            <person name="Mata R."/>
            <person name="Mathew T."/>
            <person name="Ngo R."/>
            <person name="Nguyen L."/>
            <person name="Nguyen N."/>
            <person name="Okwuonu G."/>
            <person name="Ongeri F."/>
            <person name="Pham C."/>
            <person name="Simmons D."/>
            <person name="Wilczek-Boney K."/>
            <person name="Hale W."/>
            <person name="Jakkamsetti A."/>
            <person name="Pham P."/>
            <person name="Ruth R."/>
            <person name="San Lucas F."/>
            <person name="Warren J."/>
            <person name="Zhang J."/>
            <person name="Zhao Z."/>
            <person name="Zhou C."/>
            <person name="Zhu D."/>
            <person name="Lee S."/>
            <person name="Bess C."/>
            <person name="Blankenburg K."/>
            <person name="Forbes L."/>
            <person name="Fu Q."/>
            <person name="Gubbala S."/>
            <person name="Hirani K."/>
            <person name="Jayaseelan J.C."/>
            <person name="Lara F."/>
            <person name="Munidasa M."/>
            <person name="Palculict T."/>
            <person name="Patil S."/>
            <person name="Pu L.-L."/>
            <person name="Saada N."/>
            <person name="Tang L."/>
            <person name="Weissenberger G."/>
            <person name="Zhu Y."/>
            <person name="Hemphill L."/>
            <person name="Shang Y."/>
            <person name="Youmans B."/>
            <person name="Ayvaz T."/>
            <person name="Ross M."/>
            <person name="Santibanez J."/>
            <person name="Aqrawi P."/>
            <person name="Gross S."/>
            <person name="Joshi V."/>
            <person name="Fowler G."/>
            <person name="Nazareth L."/>
            <person name="Reid J."/>
            <person name="Worley K."/>
            <person name="Petrosino J."/>
            <person name="Highlander S."/>
            <person name="Gibbs R."/>
        </authorList>
    </citation>
    <scope>NUCLEOTIDE SEQUENCE [LARGE SCALE GENOMIC DNA]</scope>
    <source>
        <strain evidence="1 2">ATCC 23330</strain>
    </source>
</reference>
<accession>F5S7K9</accession>
<comment type="caution">
    <text evidence="1">The sequence shown here is derived from an EMBL/GenBank/DDBJ whole genome shotgun (WGS) entry which is preliminary data.</text>
</comment>
<evidence type="ECO:0000313" key="2">
    <source>
        <dbReference type="Proteomes" id="UP000004207"/>
    </source>
</evidence>
<protein>
    <submittedName>
        <fullName evidence="1">Auxin efflux carrier</fullName>
    </submittedName>
</protein>
<dbReference type="EMBL" id="AFHS01000038">
    <property type="protein sequence ID" value="EGK08991.1"/>
    <property type="molecule type" value="Genomic_DNA"/>
</dbReference>
<dbReference type="Proteomes" id="UP000004207">
    <property type="component" value="Unassembled WGS sequence"/>
</dbReference>
<feature type="non-terminal residue" evidence="1">
    <location>
        <position position="65"/>
    </location>
</feature>
<proteinExistence type="predicted"/>
<keyword evidence="2" id="KW-1185">Reference proteome</keyword>
<evidence type="ECO:0000313" key="1">
    <source>
        <dbReference type="EMBL" id="EGK08991.1"/>
    </source>
</evidence>
<dbReference type="AlphaFoldDB" id="F5S7K9"/>
<dbReference type="HOGENOM" id="CLU_2854941_0_0_4"/>
<name>F5S7K9_KINKI</name>
<organism evidence="1 2">
    <name type="scientific">Kingella kingae ATCC 23330</name>
    <dbReference type="NCBI Taxonomy" id="887327"/>
    <lineage>
        <taxon>Bacteria</taxon>
        <taxon>Pseudomonadati</taxon>
        <taxon>Pseudomonadota</taxon>
        <taxon>Betaproteobacteria</taxon>
        <taxon>Neisseriales</taxon>
        <taxon>Neisseriaceae</taxon>
        <taxon>Kingella</taxon>
    </lineage>
</organism>